<accession>A0A1I0BHQ7</accession>
<evidence type="ECO:0000313" key="2">
    <source>
        <dbReference type="Proteomes" id="UP000198558"/>
    </source>
</evidence>
<evidence type="ECO:0000313" key="1">
    <source>
        <dbReference type="EMBL" id="SET06521.1"/>
    </source>
</evidence>
<organism evidence="1 2">
    <name type="scientific">Thomasclavelia cocleata</name>
    <dbReference type="NCBI Taxonomy" id="69824"/>
    <lineage>
        <taxon>Bacteria</taxon>
        <taxon>Bacillati</taxon>
        <taxon>Bacillota</taxon>
        <taxon>Erysipelotrichia</taxon>
        <taxon>Erysipelotrichales</taxon>
        <taxon>Coprobacillaceae</taxon>
        <taxon>Thomasclavelia</taxon>
    </lineage>
</organism>
<dbReference type="EMBL" id="FOIN01000001">
    <property type="protein sequence ID" value="SET06521.1"/>
    <property type="molecule type" value="Genomic_DNA"/>
</dbReference>
<protein>
    <submittedName>
        <fullName evidence="1">Uncharacterized protein</fullName>
    </submittedName>
</protein>
<dbReference type="AlphaFoldDB" id="A0A1I0BHQ7"/>
<proteinExistence type="predicted"/>
<reference evidence="2" key="1">
    <citation type="submission" date="2016-10" db="EMBL/GenBank/DDBJ databases">
        <authorList>
            <person name="Varghese N."/>
            <person name="Submissions S."/>
        </authorList>
    </citation>
    <scope>NUCLEOTIDE SEQUENCE [LARGE SCALE GENOMIC DNA]</scope>
    <source>
        <strain evidence="2">DSM 1551</strain>
    </source>
</reference>
<keyword evidence="2" id="KW-1185">Reference proteome</keyword>
<name>A0A1I0BHQ7_9FIRM</name>
<gene>
    <name evidence="1" type="ORF">SAMN04489758_101130</name>
</gene>
<dbReference type="Proteomes" id="UP000198558">
    <property type="component" value="Unassembled WGS sequence"/>
</dbReference>
<dbReference type="RefSeq" id="WP_092351434.1">
    <property type="nucleotide sequence ID" value="NZ_FOIN01000001.1"/>
</dbReference>
<sequence length="74" mass="8813">MIKIKAIWKNGYNATLQFIDNDKIVNEIELDLIIVDKNNNVMLKQVEKWYDNNNLSKENLELFLILNEYAKKNI</sequence>
<dbReference type="GeneID" id="78287174"/>